<dbReference type="Gene3D" id="2.40.10.10">
    <property type="entry name" value="Trypsin-like serine proteases"/>
    <property type="match status" value="2"/>
</dbReference>
<dbReference type="PRINTS" id="PR00834">
    <property type="entry name" value="PROTEASES2C"/>
</dbReference>
<dbReference type="Pfam" id="PF13180">
    <property type="entry name" value="PDZ_2"/>
    <property type="match status" value="1"/>
</dbReference>
<sequence>MAATLAAAVIASGGTAAVVQAIDGDSSSTSSVATARSTALATGSTTKTVSSTQAAPDWEAVTSAVGNAVVAITVKTSSGTAEGSGVIYDSSGHVITNNHVVDGAAQIQVTLADGRIYSAKVTGTDPATDLAVVELENAPSDLTVAQFGDSDSVATGEDVMAIGNPLGLSSTATTGIVSALNRPVVTTTTESDSSQGQSSGGLGDLFGQSQDQSQSQSQSSTDSSVYTNAIQIDAAINPGNSGGPLFDESGKVIGITSSIASMSSSSSSESGSIGIGFAIPSNLVQKVSDQLIKSGTATHAYLGVSIGDGSSEVDGATRAGAEVGSVESDSPASKAGLAEGDVITAIDGKPTTQAAALTGFVRQYSAGDTATLTVIRDGKEISVQATLSERKDS</sequence>
<comment type="similarity">
    <text evidence="1">Belongs to the peptidase S1C family.</text>
</comment>
<dbReference type="Proteomes" id="UP000065220">
    <property type="component" value="Chromosome"/>
</dbReference>
<dbReference type="SUPFAM" id="SSF50494">
    <property type="entry name" value="Trypsin-like serine proteases"/>
    <property type="match status" value="1"/>
</dbReference>
<name>A0A109W3A1_ACTRD</name>
<feature type="region of interest" description="Disordered" evidence="4">
    <location>
        <begin position="187"/>
        <end position="224"/>
    </location>
</feature>
<keyword evidence="8" id="KW-1185">Reference proteome</keyword>
<keyword evidence="5" id="KW-0732">Signal</keyword>
<protein>
    <submittedName>
        <fullName evidence="7">Peptidase</fullName>
    </submittedName>
</protein>
<feature type="chain" id="PRO_5007141263" evidence="5">
    <location>
        <begin position="22"/>
        <end position="393"/>
    </location>
</feature>
<dbReference type="InterPro" id="IPR001478">
    <property type="entry name" value="PDZ"/>
</dbReference>
<evidence type="ECO:0000313" key="7">
    <source>
        <dbReference type="EMBL" id="AMD88368.1"/>
    </source>
</evidence>
<dbReference type="InterPro" id="IPR043504">
    <property type="entry name" value="Peptidase_S1_PA_chymotrypsin"/>
</dbReference>
<organism evidence="7 8">
    <name type="scientific">Actinomyces radicidentis</name>
    <dbReference type="NCBI Taxonomy" id="111015"/>
    <lineage>
        <taxon>Bacteria</taxon>
        <taxon>Bacillati</taxon>
        <taxon>Actinomycetota</taxon>
        <taxon>Actinomycetes</taxon>
        <taxon>Actinomycetales</taxon>
        <taxon>Actinomycetaceae</taxon>
        <taxon>Actinomyces</taxon>
    </lineage>
</organism>
<dbReference type="PANTHER" id="PTHR43343:SF3">
    <property type="entry name" value="PROTEASE DO-LIKE 8, CHLOROPLASTIC"/>
    <property type="match status" value="1"/>
</dbReference>
<evidence type="ECO:0000259" key="6">
    <source>
        <dbReference type="PROSITE" id="PS50106"/>
    </source>
</evidence>
<dbReference type="SUPFAM" id="SSF50156">
    <property type="entry name" value="PDZ domain-like"/>
    <property type="match status" value="1"/>
</dbReference>
<evidence type="ECO:0000256" key="4">
    <source>
        <dbReference type="SAM" id="MobiDB-lite"/>
    </source>
</evidence>
<dbReference type="GO" id="GO:0004252">
    <property type="term" value="F:serine-type endopeptidase activity"/>
    <property type="evidence" value="ECO:0007669"/>
    <property type="project" value="InterPro"/>
</dbReference>
<proteinExistence type="inferred from homology"/>
<feature type="compositionally biased region" description="Low complexity" evidence="4">
    <location>
        <begin position="205"/>
        <end position="224"/>
    </location>
</feature>
<dbReference type="PROSITE" id="PS50106">
    <property type="entry name" value="PDZ"/>
    <property type="match status" value="1"/>
</dbReference>
<dbReference type="AlphaFoldDB" id="A0A109W3A1"/>
<dbReference type="InterPro" id="IPR051201">
    <property type="entry name" value="Chloro_Bact_Ser_Proteases"/>
</dbReference>
<dbReference type="PANTHER" id="PTHR43343">
    <property type="entry name" value="PEPTIDASE S12"/>
    <property type="match status" value="1"/>
</dbReference>
<dbReference type="InterPro" id="IPR001940">
    <property type="entry name" value="Peptidase_S1C"/>
</dbReference>
<evidence type="ECO:0000256" key="1">
    <source>
        <dbReference type="ARBA" id="ARBA00010541"/>
    </source>
</evidence>
<evidence type="ECO:0000256" key="2">
    <source>
        <dbReference type="ARBA" id="ARBA00022670"/>
    </source>
</evidence>
<dbReference type="InterPro" id="IPR009003">
    <property type="entry name" value="Peptidase_S1_PA"/>
</dbReference>
<keyword evidence="2" id="KW-0645">Protease</keyword>
<dbReference type="STRING" id="111015.AXF14_01965"/>
<evidence type="ECO:0000313" key="8">
    <source>
        <dbReference type="Proteomes" id="UP000065220"/>
    </source>
</evidence>
<evidence type="ECO:0000256" key="5">
    <source>
        <dbReference type="SAM" id="SignalP"/>
    </source>
</evidence>
<dbReference type="EMBL" id="CP014228">
    <property type="protein sequence ID" value="AMD88368.1"/>
    <property type="molecule type" value="Genomic_DNA"/>
</dbReference>
<evidence type="ECO:0000256" key="3">
    <source>
        <dbReference type="ARBA" id="ARBA00022801"/>
    </source>
</evidence>
<dbReference type="SMART" id="SM00228">
    <property type="entry name" value="PDZ"/>
    <property type="match status" value="1"/>
</dbReference>
<dbReference type="GO" id="GO:0006508">
    <property type="term" value="P:proteolysis"/>
    <property type="evidence" value="ECO:0007669"/>
    <property type="project" value="UniProtKB-KW"/>
</dbReference>
<dbReference type="Gene3D" id="2.30.42.10">
    <property type="match status" value="1"/>
</dbReference>
<dbReference type="Pfam" id="PF13365">
    <property type="entry name" value="Trypsin_2"/>
    <property type="match status" value="1"/>
</dbReference>
<feature type="domain" description="PDZ" evidence="6">
    <location>
        <begin position="288"/>
        <end position="378"/>
    </location>
</feature>
<accession>A0A109W3A1</accession>
<dbReference type="InterPro" id="IPR036034">
    <property type="entry name" value="PDZ_sf"/>
</dbReference>
<gene>
    <name evidence="7" type="ORF">AXF14_01965</name>
</gene>
<dbReference type="KEGG" id="ard:AXF14_01965"/>
<keyword evidence="3" id="KW-0378">Hydrolase</keyword>
<reference evidence="8" key="1">
    <citation type="submission" date="2016-02" db="EMBL/GenBank/DDBJ databases">
        <authorList>
            <person name="Holder M.E."/>
            <person name="Ajami N.J."/>
            <person name="Petrosino J.F."/>
        </authorList>
    </citation>
    <scope>NUCLEOTIDE SEQUENCE [LARGE SCALE GENOMIC DNA]</scope>
    <source>
        <strain evidence="8">CCUG 36733</strain>
    </source>
</reference>
<feature type="signal peptide" evidence="5">
    <location>
        <begin position="1"/>
        <end position="21"/>
    </location>
</feature>